<dbReference type="CDD" id="cd07820">
    <property type="entry name" value="SRPBCC_3"/>
    <property type="match status" value="1"/>
</dbReference>
<dbReference type="GO" id="GO:0051301">
    <property type="term" value="P:cell division"/>
    <property type="evidence" value="ECO:0007669"/>
    <property type="project" value="UniProtKB-KW"/>
</dbReference>
<keyword evidence="2" id="KW-1185">Reference proteome</keyword>
<dbReference type="Proteomes" id="UP000075583">
    <property type="component" value="Unassembled WGS sequence"/>
</dbReference>
<dbReference type="SUPFAM" id="SSF55961">
    <property type="entry name" value="Bet v1-like"/>
    <property type="match status" value="1"/>
</dbReference>
<comment type="caution">
    <text evidence="1">The sequence shown here is derived from an EMBL/GenBank/DDBJ whole genome shotgun (WGS) entry which is preliminary data.</text>
</comment>
<protein>
    <submittedName>
        <fullName evidence="1">Cell division protein</fullName>
    </submittedName>
</protein>
<proteinExistence type="predicted"/>
<evidence type="ECO:0000313" key="2">
    <source>
        <dbReference type="Proteomes" id="UP000075583"/>
    </source>
</evidence>
<keyword evidence="1" id="KW-0131">Cell cycle</keyword>
<dbReference type="Gene3D" id="3.30.530.20">
    <property type="match status" value="1"/>
</dbReference>
<dbReference type="InterPro" id="IPR023393">
    <property type="entry name" value="START-like_dom_sf"/>
</dbReference>
<sequence length="158" mass="18186">MPIITIKTIINAPAQRCFDLSRSIDLHQISTIETKERAIAGKTSGLIGLNETVTWQAKHFGITQKLTSKITAFDSPSYFVDEMVSGAFKAFRHEHFFEMIHDQTEMTDRFDYTSPLGIIGKLFDNIVLEKYMFSLLYKRNQVIKEFAESNKWKKVLSV</sequence>
<evidence type="ECO:0000313" key="1">
    <source>
        <dbReference type="EMBL" id="KYG72226.1"/>
    </source>
</evidence>
<dbReference type="EMBL" id="LQZQ01000049">
    <property type="protein sequence ID" value="KYG72226.1"/>
    <property type="molecule type" value="Genomic_DNA"/>
</dbReference>
<organism evidence="1 2">
    <name type="scientific">Roseivirga ehrenbergii (strain DSM 102268 / JCM 13514 / KCTC 12282 / NCIMB 14502 / KMM 6017)</name>
    <dbReference type="NCBI Taxonomy" id="279360"/>
    <lineage>
        <taxon>Bacteria</taxon>
        <taxon>Pseudomonadati</taxon>
        <taxon>Bacteroidota</taxon>
        <taxon>Cytophagia</taxon>
        <taxon>Cytophagales</taxon>
        <taxon>Roseivirgaceae</taxon>
        <taxon>Roseivirga</taxon>
    </lineage>
</organism>
<dbReference type="STRING" id="279360.MB14_09300"/>
<accession>A0A150X0L3</accession>
<reference evidence="1" key="1">
    <citation type="submission" date="2016-01" db="EMBL/GenBank/DDBJ databases">
        <title>Genome sequencing of Roseivirga ehrenbergii KMM 6017.</title>
        <authorList>
            <person name="Selvaratnam C."/>
            <person name="Thevarajoo S."/>
            <person name="Goh K.M."/>
            <person name="Ee R."/>
            <person name="Chan K.-G."/>
            <person name="Chong C.S."/>
        </authorList>
    </citation>
    <scope>NUCLEOTIDE SEQUENCE [LARGE SCALE GENOMIC DNA]</scope>
    <source>
        <strain evidence="1">KMM 6017</strain>
    </source>
</reference>
<dbReference type="OrthoDB" id="9801773at2"/>
<keyword evidence="1" id="KW-0132">Cell division</keyword>
<dbReference type="AlphaFoldDB" id="A0A150X0L3"/>
<gene>
    <name evidence="1" type="ORF">MB14_09300</name>
</gene>
<dbReference type="RefSeq" id="WP_062593288.1">
    <property type="nucleotide sequence ID" value="NZ_LQZQ01000049.1"/>
</dbReference>
<name>A0A150X0L3_ROSEK</name>